<gene>
    <name evidence="1" type="ORF">NDU88_003205</name>
</gene>
<dbReference type="EMBL" id="JANPWB010000016">
    <property type="protein sequence ID" value="KAJ1083045.1"/>
    <property type="molecule type" value="Genomic_DNA"/>
</dbReference>
<reference evidence="1" key="1">
    <citation type="journal article" date="2022" name="bioRxiv">
        <title>Sequencing and chromosome-scale assembly of the giantPleurodeles waltlgenome.</title>
        <authorList>
            <person name="Brown T."/>
            <person name="Elewa A."/>
            <person name="Iarovenko S."/>
            <person name="Subramanian E."/>
            <person name="Araus A.J."/>
            <person name="Petzold A."/>
            <person name="Susuki M."/>
            <person name="Suzuki K.-i.T."/>
            <person name="Hayashi T."/>
            <person name="Toyoda A."/>
            <person name="Oliveira C."/>
            <person name="Osipova E."/>
            <person name="Leigh N.D."/>
            <person name="Simon A."/>
            <person name="Yun M.H."/>
        </authorList>
    </citation>
    <scope>NUCLEOTIDE SEQUENCE</scope>
    <source>
        <strain evidence="1">20211129_DDA</strain>
        <tissue evidence="1">Liver</tissue>
    </source>
</reference>
<sequence length="53" mass="6107">EYAVEVRRKQFGRSALCRPERPFSCAQTRRAALGTSAQCVERKRSNIDTNTYK</sequence>
<evidence type="ECO:0000313" key="1">
    <source>
        <dbReference type="EMBL" id="KAJ1083045.1"/>
    </source>
</evidence>
<comment type="caution">
    <text evidence="1">The sequence shown here is derived from an EMBL/GenBank/DDBJ whole genome shotgun (WGS) entry which is preliminary data.</text>
</comment>
<dbReference type="AlphaFoldDB" id="A0AAV7L5F2"/>
<protein>
    <submittedName>
        <fullName evidence="1">Uncharacterized protein</fullName>
    </submittedName>
</protein>
<name>A0AAV7L5F2_PLEWA</name>
<organism evidence="1 2">
    <name type="scientific">Pleurodeles waltl</name>
    <name type="common">Iberian ribbed newt</name>
    <dbReference type="NCBI Taxonomy" id="8319"/>
    <lineage>
        <taxon>Eukaryota</taxon>
        <taxon>Metazoa</taxon>
        <taxon>Chordata</taxon>
        <taxon>Craniata</taxon>
        <taxon>Vertebrata</taxon>
        <taxon>Euteleostomi</taxon>
        <taxon>Amphibia</taxon>
        <taxon>Batrachia</taxon>
        <taxon>Caudata</taxon>
        <taxon>Salamandroidea</taxon>
        <taxon>Salamandridae</taxon>
        <taxon>Pleurodelinae</taxon>
        <taxon>Pleurodeles</taxon>
    </lineage>
</organism>
<proteinExistence type="predicted"/>
<feature type="non-terminal residue" evidence="1">
    <location>
        <position position="1"/>
    </location>
</feature>
<keyword evidence="2" id="KW-1185">Reference proteome</keyword>
<accession>A0AAV7L5F2</accession>
<dbReference type="Proteomes" id="UP001066276">
    <property type="component" value="Chromosome 12"/>
</dbReference>
<evidence type="ECO:0000313" key="2">
    <source>
        <dbReference type="Proteomes" id="UP001066276"/>
    </source>
</evidence>